<feature type="binding site" evidence="4">
    <location>
        <position position="141"/>
    </location>
    <ligand>
        <name>S-adenosyl-L-methionine</name>
        <dbReference type="ChEBI" id="CHEBI:59789"/>
    </ligand>
</feature>
<keyword evidence="5" id="KW-0472">Membrane</keyword>
<gene>
    <name evidence="6" type="ORF">BGW36DRAFT_121110</name>
</gene>
<reference evidence="6" key="1">
    <citation type="submission" date="2021-12" db="EMBL/GenBank/DDBJ databases">
        <title>Convergent genome expansion in fungi linked to evolution of root-endophyte symbiosis.</title>
        <authorList>
            <consortium name="DOE Joint Genome Institute"/>
            <person name="Ke Y.-H."/>
            <person name="Bonito G."/>
            <person name="Liao H.-L."/>
            <person name="Looney B."/>
            <person name="Rojas-Flechas A."/>
            <person name="Nash J."/>
            <person name="Hameed K."/>
            <person name="Schadt C."/>
            <person name="Martin F."/>
            <person name="Crous P.W."/>
            <person name="Miettinen O."/>
            <person name="Magnuson J.K."/>
            <person name="Labbe J."/>
            <person name="Jacobson D."/>
            <person name="Doktycz M.J."/>
            <person name="Veneault-Fourrey C."/>
            <person name="Kuo A."/>
            <person name="Mondo S."/>
            <person name="Calhoun S."/>
            <person name="Riley R."/>
            <person name="Ohm R."/>
            <person name="LaButti K."/>
            <person name="Andreopoulos B."/>
            <person name="Pangilinan J."/>
            <person name="Nolan M."/>
            <person name="Tritt A."/>
            <person name="Clum A."/>
            <person name="Lipzen A."/>
            <person name="Daum C."/>
            <person name="Barry K."/>
            <person name="Grigoriev I.V."/>
            <person name="Vilgalys R."/>
        </authorList>
    </citation>
    <scope>NUCLEOTIDE SEQUENCE</scope>
    <source>
        <strain evidence="6">PMI_201</strain>
    </source>
</reference>
<dbReference type="Pfam" id="PF11968">
    <property type="entry name" value="Bmt2"/>
    <property type="match status" value="1"/>
</dbReference>
<name>A0AAD4L2G2_9EURO</name>
<keyword evidence="4" id="KW-0539">Nucleus</keyword>
<keyword evidence="5" id="KW-0812">Transmembrane</keyword>
<feature type="binding site" evidence="4">
    <location>
        <position position="121"/>
    </location>
    <ligand>
        <name>S-adenosyl-L-methionine</name>
        <dbReference type="ChEBI" id="CHEBI:59789"/>
    </ligand>
</feature>
<evidence type="ECO:0000313" key="7">
    <source>
        <dbReference type="Proteomes" id="UP001201262"/>
    </source>
</evidence>
<proteinExistence type="inferred from homology"/>
<organism evidence="6 7">
    <name type="scientific">Talaromyces proteolyticus</name>
    <dbReference type="NCBI Taxonomy" id="1131652"/>
    <lineage>
        <taxon>Eukaryota</taxon>
        <taxon>Fungi</taxon>
        <taxon>Dikarya</taxon>
        <taxon>Ascomycota</taxon>
        <taxon>Pezizomycotina</taxon>
        <taxon>Eurotiomycetes</taxon>
        <taxon>Eurotiomycetidae</taxon>
        <taxon>Eurotiales</taxon>
        <taxon>Trichocomaceae</taxon>
        <taxon>Talaromyces</taxon>
        <taxon>Talaromyces sect. Bacilispori</taxon>
    </lineage>
</organism>
<evidence type="ECO:0000256" key="4">
    <source>
        <dbReference type="HAMAP-Rule" id="MF_03044"/>
    </source>
</evidence>
<dbReference type="EMBL" id="JAJTJA010000003">
    <property type="protein sequence ID" value="KAH8702630.1"/>
    <property type="molecule type" value="Genomic_DNA"/>
</dbReference>
<feature type="transmembrane region" description="Helical" evidence="5">
    <location>
        <begin position="206"/>
        <end position="225"/>
    </location>
</feature>
<dbReference type="HAMAP" id="MF_03044">
    <property type="entry name" value="BMT2"/>
    <property type="match status" value="1"/>
</dbReference>
<evidence type="ECO:0000256" key="2">
    <source>
        <dbReference type="ARBA" id="ARBA00022679"/>
    </source>
</evidence>
<dbReference type="RefSeq" id="XP_046076006.1">
    <property type="nucleotide sequence ID" value="XM_046209287.1"/>
</dbReference>
<dbReference type="GO" id="GO:0005730">
    <property type="term" value="C:nucleolus"/>
    <property type="evidence" value="ECO:0007669"/>
    <property type="project" value="UniProtKB-SubCell"/>
</dbReference>
<dbReference type="InterPro" id="IPR021867">
    <property type="entry name" value="Bmt2/SAMTOR"/>
</dbReference>
<dbReference type="PANTHER" id="PTHR21008">
    <property type="entry name" value="S-ADENOSYLMETHIONINE SENSOR UPSTREAM OF MTORC1-RELATED"/>
    <property type="match status" value="1"/>
</dbReference>
<comment type="subcellular location">
    <subcellularLocation>
        <location evidence="4">Nucleus</location>
        <location evidence="4">Nucleolus</location>
    </subcellularLocation>
</comment>
<keyword evidence="3 4" id="KW-0949">S-adenosyl-L-methionine</keyword>
<dbReference type="Proteomes" id="UP001201262">
    <property type="component" value="Unassembled WGS sequence"/>
</dbReference>
<evidence type="ECO:0000313" key="6">
    <source>
        <dbReference type="EMBL" id="KAH8702630.1"/>
    </source>
</evidence>
<comment type="caution">
    <text evidence="6">The sequence shown here is derived from an EMBL/GenBank/DDBJ whole genome shotgun (WGS) entry which is preliminary data.</text>
</comment>
<evidence type="ECO:0000256" key="5">
    <source>
        <dbReference type="SAM" id="Phobius"/>
    </source>
</evidence>
<keyword evidence="5" id="KW-1133">Transmembrane helix</keyword>
<dbReference type="PANTHER" id="PTHR21008:SF1">
    <property type="entry name" value="25S RRNA (ADENINE(2142)-N(1))-METHYLTRANSFERASE"/>
    <property type="match status" value="1"/>
</dbReference>
<sequence length="291" mass="33123">MTAKKRRSKRPALLSHSRPRITKQAAIPSLSSKATRNIIRSHHQLLKAQEAALARKDLSLVEKIDKEIAANGGLESYQLASKTGQSLERGGDSSVVFLDWIRPTLKQLEKSSQRLKLLEVGALSTKNACSRNPFIDITRIDLNSQEPGILQQDFMKRPFPKDKHDYFHAISLSLVLNFVPNVVGRGEMLKRCSSFLTSDLPSITNFTPYLFLVLPAACVSNSRYFSRERLLDIMSSLGYIQLQEKITNKLIYQLWEYHADLYRMVTFRKEELNPGKTRNNFTVILNDNNAN</sequence>
<dbReference type="GO" id="GO:0016433">
    <property type="term" value="F:rRNA (adenine) methyltransferase activity"/>
    <property type="evidence" value="ECO:0007669"/>
    <property type="project" value="UniProtKB-UniRule"/>
</dbReference>
<comment type="function">
    <text evidence="4">S-adenosyl-L-methionine-dependent methyltransferase that specifically methylates the N(1) position of an adenine present in helix 65 in 25S rRNA.</text>
</comment>
<dbReference type="AlphaFoldDB" id="A0AAD4L2G2"/>
<comment type="similarity">
    <text evidence="4">Belongs to the BMT2 family.</text>
</comment>
<keyword evidence="2 4" id="KW-0808">Transferase</keyword>
<evidence type="ECO:0000256" key="1">
    <source>
        <dbReference type="ARBA" id="ARBA00022603"/>
    </source>
</evidence>
<dbReference type="EC" id="2.1.1.-" evidence="4"/>
<evidence type="ECO:0000256" key="3">
    <source>
        <dbReference type="ARBA" id="ARBA00022691"/>
    </source>
</evidence>
<dbReference type="GeneID" id="70239574"/>
<feature type="transmembrane region" description="Helical" evidence="5">
    <location>
        <begin position="166"/>
        <end position="186"/>
    </location>
</feature>
<protein>
    <recommendedName>
        <fullName evidence="4">25S rRNA adenine-N(1) methyltransferase</fullName>
        <ecNumber evidence="4">2.1.1.-</ecNumber>
    </recommendedName>
</protein>
<keyword evidence="1 4" id="KW-0489">Methyltransferase</keyword>
<keyword evidence="7" id="KW-1185">Reference proteome</keyword>
<accession>A0AAD4L2G2</accession>